<protein>
    <submittedName>
        <fullName evidence="2">Uncharacterized protein</fullName>
    </submittedName>
</protein>
<accession>A0ABP9Q2U1</accession>
<evidence type="ECO:0000313" key="2">
    <source>
        <dbReference type="EMBL" id="GAA5153874.1"/>
    </source>
</evidence>
<dbReference type="Proteomes" id="UP001500221">
    <property type="component" value="Unassembled WGS sequence"/>
</dbReference>
<evidence type="ECO:0000313" key="3">
    <source>
        <dbReference type="Proteomes" id="UP001500221"/>
    </source>
</evidence>
<reference evidence="3" key="1">
    <citation type="journal article" date="2019" name="Int. J. Syst. Evol. Microbiol.">
        <title>The Global Catalogue of Microorganisms (GCM) 10K type strain sequencing project: providing services to taxonomists for standard genome sequencing and annotation.</title>
        <authorList>
            <consortium name="The Broad Institute Genomics Platform"/>
            <consortium name="The Broad Institute Genome Sequencing Center for Infectious Disease"/>
            <person name="Wu L."/>
            <person name="Ma J."/>
        </authorList>
    </citation>
    <scope>NUCLEOTIDE SEQUENCE [LARGE SCALE GENOMIC DNA]</scope>
    <source>
        <strain evidence="3">JCM 18459</strain>
    </source>
</reference>
<dbReference type="RefSeq" id="WP_345462022.1">
    <property type="nucleotide sequence ID" value="NZ_BAABKG010000005.1"/>
</dbReference>
<sequence>MTRHLRIKIESASCALATGYGARDLIEEVCKKAPVRAVLSKGWVVHPRRIPDLVAVAEQRNWDITVTGETPAVTWPAVGQEGRPHQDGGLPEPRARDRQLRAGSSLDTLLW</sequence>
<organism evidence="2 3">
    <name type="scientific">Nocardioides marinquilinus</name>
    <dbReference type="NCBI Taxonomy" id="1210400"/>
    <lineage>
        <taxon>Bacteria</taxon>
        <taxon>Bacillati</taxon>
        <taxon>Actinomycetota</taxon>
        <taxon>Actinomycetes</taxon>
        <taxon>Propionibacteriales</taxon>
        <taxon>Nocardioidaceae</taxon>
        <taxon>Nocardioides</taxon>
    </lineage>
</organism>
<gene>
    <name evidence="2" type="ORF">GCM10023340_36530</name>
</gene>
<proteinExistence type="predicted"/>
<dbReference type="EMBL" id="BAABKG010000005">
    <property type="protein sequence ID" value="GAA5153874.1"/>
    <property type="molecule type" value="Genomic_DNA"/>
</dbReference>
<keyword evidence="3" id="KW-1185">Reference proteome</keyword>
<name>A0ABP9Q2U1_9ACTN</name>
<comment type="caution">
    <text evidence="2">The sequence shown here is derived from an EMBL/GenBank/DDBJ whole genome shotgun (WGS) entry which is preliminary data.</text>
</comment>
<evidence type="ECO:0000256" key="1">
    <source>
        <dbReference type="SAM" id="MobiDB-lite"/>
    </source>
</evidence>
<feature type="region of interest" description="Disordered" evidence="1">
    <location>
        <begin position="75"/>
        <end position="111"/>
    </location>
</feature>